<dbReference type="SUPFAM" id="SSF51735">
    <property type="entry name" value="NAD(P)-binding Rossmann-fold domains"/>
    <property type="match status" value="1"/>
</dbReference>
<evidence type="ECO:0000313" key="4">
    <source>
        <dbReference type="Proteomes" id="UP000293719"/>
    </source>
</evidence>
<proteinExistence type="inferred from homology"/>
<evidence type="ECO:0000313" key="3">
    <source>
        <dbReference type="EMBL" id="QBK29895.1"/>
    </source>
</evidence>
<dbReference type="KEGG" id="rpod:E0E05_04340"/>
<dbReference type="OrthoDB" id="9795647at2"/>
<dbReference type="Pfam" id="PF00106">
    <property type="entry name" value="adh_short"/>
    <property type="match status" value="1"/>
</dbReference>
<dbReference type="GO" id="GO:0016491">
    <property type="term" value="F:oxidoreductase activity"/>
    <property type="evidence" value="ECO:0007669"/>
    <property type="project" value="UniProtKB-KW"/>
</dbReference>
<comment type="similarity">
    <text evidence="2">Belongs to the short-chain dehydrogenases/reductases (SDR) family.</text>
</comment>
<organism evidence="3 4">
    <name type="scientific">Roseitalea porphyridii</name>
    <dbReference type="NCBI Taxonomy" id="1852022"/>
    <lineage>
        <taxon>Bacteria</taxon>
        <taxon>Pseudomonadati</taxon>
        <taxon>Pseudomonadota</taxon>
        <taxon>Alphaproteobacteria</taxon>
        <taxon>Hyphomicrobiales</taxon>
        <taxon>Ahrensiaceae</taxon>
        <taxon>Roseitalea</taxon>
    </lineage>
</organism>
<dbReference type="GeneID" id="90766516"/>
<gene>
    <name evidence="3" type="ORF">E0E05_04340</name>
</gene>
<dbReference type="InterPro" id="IPR002347">
    <property type="entry name" value="SDR_fam"/>
</dbReference>
<evidence type="ECO:0000256" key="1">
    <source>
        <dbReference type="ARBA" id="ARBA00023002"/>
    </source>
</evidence>
<dbReference type="PANTHER" id="PTHR43658">
    <property type="entry name" value="SHORT-CHAIN DEHYDROGENASE/REDUCTASE"/>
    <property type="match status" value="1"/>
</dbReference>
<dbReference type="Gene3D" id="3.40.50.720">
    <property type="entry name" value="NAD(P)-binding Rossmann-like Domain"/>
    <property type="match status" value="1"/>
</dbReference>
<dbReference type="PRINTS" id="PR00081">
    <property type="entry name" value="GDHRDH"/>
</dbReference>
<protein>
    <submittedName>
        <fullName evidence="3">SDR family NAD(P)-dependent oxidoreductase</fullName>
    </submittedName>
</protein>
<dbReference type="PRINTS" id="PR00080">
    <property type="entry name" value="SDRFAMILY"/>
</dbReference>
<dbReference type="PROSITE" id="PS00061">
    <property type="entry name" value="ADH_SHORT"/>
    <property type="match status" value="1"/>
</dbReference>
<reference evidence="3 4" key="1">
    <citation type="journal article" date="2017" name="Int. J. Syst. Evol. Microbiol.">
        <title>Roseitalea porphyridii gen. nov., sp. nov., isolated from a red alga, and reclassification of Hoeflea suaedae Chung et al. 2013 as Pseudohoeflea suaedae gen. nov., comb. nov.</title>
        <authorList>
            <person name="Hyeon J.W."/>
            <person name="Jeong S.E."/>
            <person name="Baek K."/>
            <person name="Jeon C.O."/>
        </authorList>
    </citation>
    <scope>NUCLEOTIDE SEQUENCE [LARGE SCALE GENOMIC DNA]</scope>
    <source>
        <strain evidence="3 4">MA7-20</strain>
    </source>
</reference>
<keyword evidence="4" id="KW-1185">Reference proteome</keyword>
<name>A0A4P6UYQ5_9HYPH</name>
<dbReference type="Proteomes" id="UP000293719">
    <property type="component" value="Chromosome"/>
</dbReference>
<dbReference type="InterPro" id="IPR036291">
    <property type="entry name" value="NAD(P)-bd_dom_sf"/>
</dbReference>
<evidence type="ECO:0000256" key="2">
    <source>
        <dbReference type="RuleBase" id="RU000363"/>
    </source>
</evidence>
<sequence length="255" mass="26107">MDIGANTPVVVAGGASGLGAAVVRHFAGLGAPVGFLDRDEVAGQKRAEELDAAFAAADVSDWDSVNAALSTLRDRNGQERICVNCAGIAPAARTVSRSGAHDPALFAKVVAVNLVGTFNVATLSATGMSALEPVNDDGERGIIINTASVAAYEGQIGQIAYAASKGGVAAMTLPMARDLAGLGIRVVTLAPGIFATPMVSAFSTQVQEALAQSVPFPRRLGQPEEFARMAAALVETTMMNGEIVRVDGAIRMQPS</sequence>
<dbReference type="EMBL" id="CP036532">
    <property type="protein sequence ID" value="QBK29895.1"/>
    <property type="molecule type" value="Genomic_DNA"/>
</dbReference>
<accession>A0A4P6UYQ5</accession>
<dbReference type="AlphaFoldDB" id="A0A4P6UYQ5"/>
<keyword evidence="1" id="KW-0560">Oxidoreductase</keyword>
<dbReference type="PANTHER" id="PTHR43658:SF8">
    <property type="entry name" value="17-BETA-HYDROXYSTEROID DEHYDROGENASE 14-RELATED"/>
    <property type="match status" value="1"/>
</dbReference>
<dbReference type="InterPro" id="IPR020904">
    <property type="entry name" value="Sc_DH/Rdtase_CS"/>
</dbReference>
<dbReference type="RefSeq" id="WP_131615606.1">
    <property type="nucleotide sequence ID" value="NZ_CP036532.1"/>
</dbReference>